<evidence type="ECO:0000313" key="3">
    <source>
        <dbReference type="EMBL" id="AXA35223.1"/>
    </source>
</evidence>
<gene>
    <name evidence="3" type="ORF">BRCON_0446</name>
</gene>
<evidence type="ECO:0000313" key="4">
    <source>
        <dbReference type="Proteomes" id="UP000262583"/>
    </source>
</evidence>
<accession>A0A2Z4Y3X3</accession>
<keyword evidence="1" id="KW-1133">Transmembrane helix</keyword>
<reference evidence="3 4" key="1">
    <citation type="submission" date="2018-05" db="EMBL/GenBank/DDBJ databases">
        <title>A metagenomic window into the 2 km-deep terrestrial subsurface aquifer revealed taxonomically and functionally diverse microbial community comprising novel uncultured bacterial lineages.</title>
        <authorList>
            <person name="Kadnikov V.V."/>
            <person name="Mardanov A.V."/>
            <person name="Beletsky A.V."/>
            <person name="Banks D."/>
            <person name="Pimenov N.V."/>
            <person name="Frank Y.A."/>
            <person name="Karnachuk O.V."/>
            <person name="Ravin N.V."/>
        </authorList>
    </citation>
    <scope>NUCLEOTIDE SEQUENCE [LARGE SCALE GENOMIC DNA]</scope>
    <source>
        <strain evidence="3">BY</strain>
    </source>
</reference>
<organism evidence="3 4">
    <name type="scientific">Sumerlaea chitinivorans</name>
    <dbReference type="NCBI Taxonomy" id="2250252"/>
    <lineage>
        <taxon>Bacteria</taxon>
        <taxon>Candidatus Sumerlaeota</taxon>
        <taxon>Candidatus Sumerlaeia</taxon>
        <taxon>Candidatus Sumerlaeales</taxon>
        <taxon>Candidatus Sumerlaeaceae</taxon>
        <taxon>Candidatus Sumerlaea</taxon>
    </lineage>
</organism>
<evidence type="ECO:0000256" key="1">
    <source>
        <dbReference type="SAM" id="Phobius"/>
    </source>
</evidence>
<dbReference type="InterPro" id="IPR025641">
    <property type="entry name" value="DUF4340"/>
</dbReference>
<name>A0A2Z4Y3X3_SUMC1</name>
<feature type="domain" description="DUF4340" evidence="2">
    <location>
        <begin position="70"/>
        <end position="243"/>
    </location>
</feature>
<keyword evidence="1" id="KW-0812">Transmembrane</keyword>
<feature type="domain" description="DUF4340" evidence="2">
    <location>
        <begin position="350"/>
        <end position="517"/>
    </location>
</feature>
<dbReference type="AlphaFoldDB" id="A0A2Z4Y3X3"/>
<keyword evidence="1" id="KW-0472">Membrane</keyword>
<sequence length="590" mass="66600">MSWKRVIIAGVAFVIAVFLYVLDRKLAETAVYASVNEASLTPGINKSEVTEVRLRNRYGEIVLVREQERWRMVSPYEGPTDAELVDQLLTNVTGARKRNEVKVSSLEEFGLAVPEITLALRTSSGKSLELQFGHESTYTGQIFATQPGSKRVFTVSDGVVNTLRRTPLEFRRTRLLEVDAGALDSYLAVRITKPDAEVELRNERGQWQVVKPQTLPAENTIVQDFLQRLGMLRADGFVTEASDRPTSMVAALQALESPILVVTLEKVGVKPLTLTIGQTGEPTKPVYVAQRQNEKEIMVIRRETLDEMDVPASYFRSRSLFTLKPEDVGYVAFEIGRARTDLVRNAQGLWEFVGDPHRRVDQSAVNTRLEVLLKTRIRDFVDMEPRDASLYGLVPPRYRFTVVTRDKQRTESLEIGKSEPQNVSSVYARRGGDPAVFTVDMPRELVVLPETLADPHLVGIDLSEVLHMEIEIDGAKYDLRREGMEWKLLRPGQTLYAPVDLRRVTRLLETTSKLRFDKDFTASGEKVIAPVEKPQLVMKFFGADDKLLAEISFGKRLPSTSLAKDEKDRTYEVKNSDLDFLIAQVRSVIE</sequence>
<protein>
    <recommendedName>
        <fullName evidence="2">DUF4340 domain-containing protein</fullName>
    </recommendedName>
</protein>
<evidence type="ECO:0000259" key="2">
    <source>
        <dbReference type="Pfam" id="PF14238"/>
    </source>
</evidence>
<dbReference type="KEGG" id="schv:BRCON_0446"/>
<proteinExistence type="predicted"/>
<dbReference type="Proteomes" id="UP000262583">
    <property type="component" value="Chromosome"/>
</dbReference>
<dbReference type="Pfam" id="PF14238">
    <property type="entry name" value="DUF4340"/>
    <property type="match status" value="2"/>
</dbReference>
<dbReference type="EMBL" id="CP030759">
    <property type="protein sequence ID" value="AXA35223.1"/>
    <property type="molecule type" value="Genomic_DNA"/>
</dbReference>
<feature type="transmembrane region" description="Helical" evidence="1">
    <location>
        <begin position="6"/>
        <end position="22"/>
    </location>
</feature>